<dbReference type="SMART" id="SM00387">
    <property type="entry name" value="HATPase_c"/>
    <property type="match status" value="1"/>
</dbReference>
<feature type="domain" description="Histidine kinase/HSP90-like ATPase" evidence="1">
    <location>
        <begin position="48"/>
        <end position="147"/>
    </location>
</feature>
<gene>
    <name evidence="2" type="ORF">Pfl04_37180</name>
</gene>
<dbReference type="Gene3D" id="3.30.565.10">
    <property type="entry name" value="Histidine kinase-like ATPase, C-terminal domain"/>
    <property type="match status" value="1"/>
</dbReference>
<evidence type="ECO:0000313" key="2">
    <source>
        <dbReference type="EMBL" id="GIG75314.1"/>
    </source>
</evidence>
<dbReference type="InterPro" id="IPR036890">
    <property type="entry name" value="HATPase_C_sf"/>
</dbReference>
<comment type="caution">
    <text evidence="2">The sequence shown here is derived from an EMBL/GenBank/DDBJ whole genome shotgun (WGS) entry which is preliminary data.</text>
</comment>
<dbReference type="Pfam" id="PF02518">
    <property type="entry name" value="HATPase_c"/>
    <property type="match status" value="1"/>
</dbReference>
<organism evidence="2 3">
    <name type="scientific">Planosporangium flavigriseum</name>
    <dbReference type="NCBI Taxonomy" id="373681"/>
    <lineage>
        <taxon>Bacteria</taxon>
        <taxon>Bacillati</taxon>
        <taxon>Actinomycetota</taxon>
        <taxon>Actinomycetes</taxon>
        <taxon>Micromonosporales</taxon>
        <taxon>Micromonosporaceae</taxon>
        <taxon>Planosporangium</taxon>
    </lineage>
</organism>
<protein>
    <submittedName>
        <fullName evidence="2">Anti-sigma regulatory factor</fullName>
    </submittedName>
</protein>
<keyword evidence="3" id="KW-1185">Reference proteome</keyword>
<accession>A0A8J3LPW1</accession>
<dbReference type="EMBL" id="BONU01000029">
    <property type="protein sequence ID" value="GIG75314.1"/>
    <property type="molecule type" value="Genomic_DNA"/>
</dbReference>
<dbReference type="CDD" id="cd16934">
    <property type="entry name" value="HATPase_RsbT-like"/>
    <property type="match status" value="1"/>
</dbReference>
<name>A0A8J3LPW1_9ACTN</name>
<dbReference type="Proteomes" id="UP000653674">
    <property type="component" value="Unassembled WGS sequence"/>
</dbReference>
<reference evidence="2" key="1">
    <citation type="submission" date="2021-01" db="EMBL/GenBank/DDBJ databases">
        <title>Whole genome shotgun sequence of Planosporangium flavigriseum NBRC 105377.</title>
        <authorList>
            <person name="Komaki H."/>
            <person name="Tamura T."/>
        </authorList>
    </citation>
    <scope>NUCLEOTIDE SEQUENCE</scope>
    <source>
        <strain evidence="2">NBRC 105377</strain>
    </source>
</reference>
<dbReference type="SUPFAM" id="SSF55874">
    <property type="entry name" value="ATPase domain of HSP90 chaperone/DNA topoisomerase II/histidine kinase"/>
    <property type="match status" value="1"/>
</dbReference>
<sequence length="147" mass="15503">MTTVSERGGAPVERTELREILLIAADEDVVHVRQLVRKAAVAAKLSLVDQTKLVTAASELARNTLAYGGGGQVTVEVVDDGRRVGVRAEFVDEGPGIPDIGRAMSDGYTTGGGLGLGLGGARRLVDEFELDTKVSLGTRVTVTKWAR</sequence>
<dbReference type="InterPro" id="IPR003594">
    <property type="entry name" value="HATPase_dom"/>
</dbReference>
<dbReference type="AlphaFoldDB" id="A0A8J3LPW1"/>
<evidence type="ECO:0000313" key="3">
    <source>
        <dbReference type="Proteomes" id="UP000653674"/>
    </source>
</evidence>
<proteinExistence type="predicted"/>
<evidence type="ECO:0000259" key="1">
    <source>
        <dbReference type="SMART" id="SM00387"/>
    </source>
</evidence>